<feature type="chain" id="PRO_5022146466" description="Lumazine-binding domain protein" evidence="1">
    <location>
        <begin position="23"/>
        <end position="627"/>
    </location>
</feature>
<dbReference type="InParanoid" id="A0A517SFW2"/>
<dbReference type="OrthoDB" id="212759at2"/>
<reference evidence="2 3" key="1">
    <citation type="submission" date="2019-02" db="EMBL/GenBank/DDBJ databases">
        <title>Deep-cultivation of Planctomycetes and their phenomic and genomic characterization uncovers novel biology.</title>
        <authorList>
            <person name="Wiegand S."/>
            <person name="Jogler M."/>
            <person name="Boedeker C."/>
            <person name="Pinto D."/>
            <person name="Vollmers J."/>
            <person name="Rivas-Marin E."/>
            <person name="Kohn T."/>
            <person name="Peeters S.H."/>
            <person name="Heuer A."/>
            <person name="Rast P."/>
            <person name="Oberbeckmann S."/>
            <person name="Bunk B."/>
            <person name="Jeske O."/>
            <person name="Meyerdierks A."/>
            <person name="Storesund J.E."/>
            <person name="Kallscheuer N."/>
            <person name="Luecker S."/>
            <person name="Lage O.M."/>
            <person name="Pohl T."/>
            <person name="Merkel B.J."/>
            <person name="Hornburger P."/>
            <person name="Mueller R.-W."/>
            <person name="Bruemmer F."/>
            <person name="Labrenz M."/>
            <person name="Spormann A.M."/>
            <person name="Op den Camp H."/>
            <person name="Overmann J."/>
            <person name="Amann R."/>
            <person name="Jetten M.S.M."/>
            <person name="Mascher T."/>
            <person name="Medema M.H."/>
            <person name="Devos D.P."/>
            <person name="Kaster A.-K."/>
            <person name="Ovreas L."/>
            <person name="Rohde M."/>
            <person name="Galperin M.Y."/>
            <person name="Jogler C."/>
        </authorList>
    </citation>
    <scope>NUCLEOTIDE SEQUENCE [LARGE SCALE GENOMIC DNA]</scope>
    <source>
        <strain evidence="2 3">Pan44</strain>
    </source>
</reference>
<evidence type="ECO:0000256" key="1">
    <source>
        <dbReference type="SAM" id="SignalP"/>
    </source>
</evidence>
<feature type="signal peptide" evidence="1">
    <location>
        <begin position="1"/>
        <end position="22"/>
    </location>
</feature>
<accession>A0A517SFW2</accession>
<dbReference type="KEGG" id="ccos:Pan44_30310"/>
<gene>
    <name evidence="2" type="ORF">Pan44_30310</name>
</gene>
<evidence type="ECO:0000313" key="2">
    <source>
        <dbReference type="EMBL" id="QDT54990.1"/>
    </source>
</evidence>
<keyword evidence="1" id="KW-0732">Signal</keyword>
<name>A0A517SFW2_9PLAN</name>
<sequence length="627" mass="70569" precursor="true">MKRLLRRAAVCTALGACLPGCTGMMTQQAVTAFARGIESKDLSRLKASTSSEFEQKALRLSESTQDLKLINLPQGKVKVISIDEKGPNERLVKVQHGEARKPIEYHLIREKSGRWVVDDVLVSQKKDGDERAVWRSITDQMNLLLSVRELINDWQSKDRERIMSATTPDLRRELDGLPPAWLEKVTERVAGEGPLRSFRPEASMKEDRAIVKLLRNGGRESEVLMEFKLTDGRWLLEDASWPGVDHSDVSSLRKLSLALTFSRRFLEAYGGSEKAVLTGLCTPEFGRCLEGAELSRVPLPVVDLLTRPFEVRQHLNKLDVLLAAEHETFTLNVQWQNERGEVPTSSSDKVTQARVEEITIYDRKDEQVKRVSSMFQAHALVEYYAEILASGDVEQIRHLSTTQFNDRVWRRFPPEILRLIRLPEIENAPPRLVTTVFQGPVTEVTVMQGERALTYVLHTEAAEVKVDDVLLPVIDRPSSLCKHLELLGPVYEMADGIRRQDRKQLLATSGTSLDRIVWEQVSEAPDIGVDVVRRLIAPVVAIRAGDLQSRITLSDGQNVAEIELEEERGRFVVADVKFIEASSKQPVAMLQAMRQAISRDMQARTSRDILPASAEIRASASQLVEPL</sequence>
<dbReference type="EMBL" id="CP036271">
    <property type="protein sequence ID" value="QDT54990.1"/>
    <property type="molecule type" value="Genomic_DNA"/>
</dbReference>
<organism evidence="2 3">
    <name type="scientific">Caulifigura coniformis</name>
    <dbReference type="NCBI Taxonomy" id="2527983"/>
    <lineage>
        <taxon>Bacteria</taxon>
        <taxon>Pseudomonadati</taxon>
        <taxon>Planctomycetota</taxon>
        <taxon>Planctomycetia</taxon>
        <taxon>Planctomycetales</taxon>
        <taxon>Planctomycetaceae</taxon>
        <taxon>Caulifigura</taxon>
    </lineage>
</organism>
<evidence type="ECO:0008006" key="4">
    <source>
        <dbReference type="Google" id="ProtNLM"/>
    </source>
</evidence>
<protein>
    <recommendedName>
        <fullName evidence="4">Lumazine-binding domain protein</fullName>
    </recommendedName>
</protein>
<evidence type="ECO:0000313" key="3">
    <source>
        <dbReference type="Proteomes" id="UP000315700"/>
    </source>
</evidence>
<dbReference type="AlphaFoldDB" id="A0A517SFW2"/>
<dbReference type="Proteomes" id="UP000315700">
    <property type="component" value="Chromosome"/>
</dbReference>
<proteinExistence type="predicted"/>
<dbReference type="RefSeq" id="WP_145030793.1">
    <property type="nucleotide sequence ID" value="NZ_CP036271.1"/>
</dbReference>
<keyword evidence="3" id="KW-1185">Reference proteome</keyword>